<dbReference type="Proteomes" id="UP000325577">
    <property type="component" value="Linkage Group LG1"/>
</dbReference>
<feature type="chain" id="PRO_5023937293" evidence="1">
    <location>
        <begin position="25"/>
        <end position="108"/>
    </location>
</feature>
<keyword evidence="3" id="KW-1185">Reference proteome</keyword>
<organism evidence="2 3">
    <name type="scientific">Nyssa sinensis</name>
    <dbReference type="NCBI Taxonomy" id="561372"/>
    <lineage>
        <taxon>Eukaryota</taxon>
        <taxon>Viridiplantae</taxon>
        <taxon>Streptophyta</taxon>
        <taxon>Embryophyta</taxon>
        <taxon>Tracheophyta</taxon>
        <taxon>Spermatophyta</taxon>
        <taxon>Magnoliopsida</taxon>
        <taxon>eudicotyledons</taxon>
        <taxon>Gunneridae</taxon>
        <taxon>Pentapetalae</taxon>
        <taxon>asterids</taxon>
        <taxon>Cornales</taxon>
        <taxon>Nyssaceae</taxon>
        <taxon>Nyssa</taxon>
    </lineage>
</organism>
<gene>
    <name evidence="2" type="ORF">F0562_003434</name>
</gene>
<evidence type="ECO:0000313" key="3">
    <source>
        <dbReference type="Proteomes" id="UP000325577"/>
    </source>
</evidence>
<evidence type="ECO:0000313" key="2">
    <source>
        <dbReference type="EMBL" id="KAA8547005.1"/>
    </source>
</evidence>
<reference evidence="2 3" key="1">
    <citation type="submission" date="2019-09" db="EMBL/GenBank/DDBJ databases">
        <title>A chromosome-level genome assembly of the Chinese tupelo Nyssa sinensis.</title>
        <authorList>
            <person name="Yang X."/>
            <person name="Kang M."/>
            <person name="Yang Y."/>
            <person name="Xiong H."/>
            <person name="Wang M."/>
            <person name="Zhang Z."/>
            <person name="Wang Z."/>
            <person name="Wu H."/>
            <person name="Ma T."/>
            <person name="Liu J."/>
            <person name="Xi Z."/>
        </authorList>
    </citation>
    <scope>NUCLEOTIDE SEQUENCE [LARGE SCALE GENOMIC DNA]</scope>
    <source>
        <strain evidence="2">J267</strain>
        <tissue evidence="2">Leaf</tissue>
    </source>
</reference>
<dbReference type="AlphaFoldDB" id="A0A5J5BVE1"/>
<dbReference type="EMBL" id="CM018032">
    <property type="protein sequence ID" value="KAA8547005.1"/>
    <property type="molecule type" value="Genomic_DNA"/>
</dbReference>
<keyword evidence="1" id="KW-0732">Signal</keyword>
<accession>A0A5J5BVE1</accession>
<proteinExistence type="predicted"/>
<evidence type="ECO:0000256" key="1">
    <source>
        <dbReference type="SAM" id="SignalP"/>
    </source>
</evidence>
<feature type="signal peptide" evidence="1">
    <location>
        <begin position="1"/>
        <end position="24"/>
    </location>
</feature>
<name>A0A5J5BVE1_9ASTE</name>
<protein>
    <submittedName>
        <fullName evidence="2">Uncharacterized protein</fullName>
    </submittedName>
</protein>
<sequence length="108" mass="11146">MGVQMWAVQCIISLVMVDIRWIEGLWVGFPAANGAAVATSGGPTLSCSVYRSPGSKLSIGFGGKALAWLVDAPKNCQGADLETPLAKKVILGFLIVSGEKGSCSVSGF</sequence>